<dbReference type="Pfam" id="PF13487">
    <property type="entry name" value="HD_5"/>
    <property type="match status" value="1"/>
</dbReference>
<proteinExistence type="predicted"/>
<keyword evidence="3" id="KW-1185">Reference proteome</keyword>
<dbReference type="PANTHER" id="PTHR43155:SF2">
    <property type="entry name" value="CYCLIC DI-GMP PHOSPHODIESTERASE PA4108"/>
    <property type="match status" value="1"/>
</dbReference>
<dbReference type="AlphaFoldDB" id="R1AW41"/>
<keyword evidence="2" id="KW-0378">Hydrolase</keyword>
<dbReference type="SUPFAM" id="SSF109604">
    <property type="entry name" value="HD-domain/PDEase-like"/>
    <property type="match status" value="1"/>
</dbReference>
<organism evidence="2 3">
    <name type="scientific">Caldisalinibacter kiritimatiensis</name>
    <dbReference type="NCBI Taxonomy" id="1304284"/>
    <lineage>
        <taxon>Bacteria</taxon>
        <taxon>Bacillati</taxon>
        <taxon>Bacillota</taxon>
        <taxon>Tissierellia</taxon>
        <taxon>Tissierellales</taxon>
        <taxon>Thermohalobacteraceae</taxon>
        <taxon>Caldisalinibacter</taxon>
    </lineage>
</organism>
<dbReference type="PROSITE" id="PS51832">
    <property type="entry name" value="HD_GYP"/>
    <property type="match status" value="1"/>
</dbReference>
<dbReference type="eggNOG" id="COG2206">
    <property type="taxonomic scope" value="Bacteria"/>
</dbReference>
<dbReference type="Proteomes" id="UP000013378">
    <property type="component" value="Unassembled WGS sequence"/>
</dbReference>
<dbReference type="InterPro" id="IPR003607">
    <property type="entry name" value="HD/PDEase_dom"/>
</dbReference>
<comment type="caution">
    <text evidence="2">The sequence shown here is derived from an EMBL/GenBank/DDBJ whole genome shotgun (WGS) entry which is preliminary data.</text>
</comment>
<dbReference type="InterPro" id="IPR037522">
    <property type="entry name" value="HD_GYP_dom"/>
</dbReference>
<evidence type="ECO:0000313" key="2">
    <source>
        <dbReference type="EMBL" id="EOD00857.1"/>
    </source>
</evidence>
<feature type="domain" description="HD-GYP" evidence="1">
    <location>
        <begin position="104"/>
        <end position="300"/>
    </location>
</feature>
<dbReference type="STRING" id="1304284.L21TH_1095"/>
<gene>
    <name evidence="2" type="ORF">L21TH_1095</name>
</gene>
<dbReference type="PANTHER" id="PTHR43155">
    <property type="entry name" value="CYCLIC DI-GMP PHOSPHODIESTERASE PA4108-RELATED"/>
    <property type="match status" value="1"/>
</dbReference>
<protein>
    <submittedName>
        <fullName evidence="2">Metal dependent phosphohydrolase</fullName>
    </submittedName>
</protein>
<dbReference type="RefSeq" id="WP_006311200.1">
    <property type="nucleotide sequence ID" value="NZ_ARZA01000110.1"/>
</dbReference>
<sequence length="354" mass="40191">MRLVSTEELKEGMTIAKTVYTANGTTIINEGIKLKKSYIEKLKKLGISKVYVKDIHIKLEVKDVIKEETRRESLILVKNIMDDLRFSEDIPIDEVKSKVSEIIEQLMENDEILINLSEIRSIDDYTFGHSVNVCVLSLITGISMGYTKNELLDLGIGAMLHDIGKVKVPSKILNKPSKLTQDEYEEIKNHTIYGYKLLSKVEGISELSRKIVLSHHERVDGKGYPYGLKNEDIHPFSKIVSVADVYDALTTDRVYKRRIKVHEAVEYMISMSDHQFDYNIVKKFLSNIAIFPLGAAVELSTNQIGYIVDNRKEFPTRPVVEVVASNNGKKITIPYKIDLLKNTSVVIVNTIDDI</sequence>
<name>R1AW41_9FIRM</name>
<dbReference type="CDD" id="cd00077">
    <property type="entry name" value="HDc"/>
    <property type="match status" value="1"/>
</dbReference>
<dbReference type="SMART" id="SM00471">
    <property type="entry name" value="HDc"/>
    <property type="match status" value="1"/>
</dbReference>
<dbReference type="Gene3D" id="1.10.3210.10">
    <property type="entry name" value="Hypothetical protein af1432"/>
    <property type="match status" value="1"/>
</dbReference>
<dbReference type="OrthoDB" id="9804747at2"/>
<dbReference type="EMBL" id="ARZA01000110">
    <property type="protein sequence ID" value="EOD00857.1"/>
    <property type="molecule type" value="Genomic_DNA"/>
</dbReference>
<accession>R1AW41</accession>
<dbReference type="GO" id="GO:0016787">
    <property type="term" value="F:hydrolase activity"/>
    <property type="evidence" value="ECO:0007669"/>
    <property type="project" value="UniProtKB-KW"/>
</dbReference>
<reference evidence="2 3" key="1">
    <citation type="journal article" date="2015" name="Geomicrobiol. J.">
        <title>Caldisalinibacter kiritimatiensis gen. nov., sp. nov., a moderately thermohalophilic thiosulfate-reducing bacterium from a hypersaline microbial mat.</title>
        <authorList>
            <person name="Ben Hania W."/>
            <person name="Joseph M."/>
            <person name="Fiebig A."/>
            <person name="Bunk B."/>
            <person name="Klenk H.-P."/>
            <person name="Fardeau M.-L."/>
            <person name="Spring S."/>
        </authorList>
    </citation>
    <scope>NUCLEOTIDE SEQUENCE [LARGE SCALE GENOMIC DNA]</scope>
    <source>
        <strain evidence="2 3">L21-TH-D2</strain>
    </source>
</reference>
<evidence type="ECO:0000313" key="3">
    <source>
        <dbReference type="Proteomes" id="UP000013378"/>
    </source>
</evidence>
<evidence type="ECO:0000259" key="1">
    <source>
        <dbReference type="PROSITE" id="PS51832"/>
    </source>
</evidence>